<accession>A0A5S3WR00</accession>
<dbReference type="CDD" id="cd14737">
    <property type="entry name" value="PAAR_1"/>
    <property type="match status" value="1"/>
</dbReference>
<reference evidence="2" key="2">
    <citation type="submission" date="2019-06" db="EMBL/GenBank/DDBJ databases">
        <title>Co-occurence of chitin degradation, pigmentation and bioactivity in marine Pseudoalteromonas.</title>
        <authorList>
            <person name="Sonnenschein E.C."/>
            <person name="Bech P.K."/>
        </authorList>
    </citation>
    <scope>NUCLEOTIDE SEQUENCE [LARGE SCALE GENOMIC DNA]</scope>
    <source>
        <strain evidence="2">S2676</strain>
    </source>
</reference>
<dbReference type="AlphaFoldDB" id="A0A5S3WR00"/>
<comment type="caution">
    <text evidence="1">The sequence shown here is derived from an EMBL/GenBank/DDBJ whole genome shotgun (WGS) entry which is preliminary data.</text>
</comment>
<dbReference type="Gene3D" id="2.60.200.60">
    <property type="match status" value="1"/>
</dbReference>
<evidence type="ECO:0000313" key="2">
    <source>
        <dbReference type="Proteomes" id="UP000310249"/>
    </source>
</evidence>
<gene>
    <name evidence="1" type="ORF">CWB99_06455</name>
</gene>
<evidence type="ECO:0008006" key="3">
    <source>
        <dbReference type="Google" id="ProtNLM"/>
    </source>
</evidence>
<dbReference type="RefSeq" id="WP_138550294.1">
    <property type="nucleotide sequence ID" value="NZ_PNCH01000011.1"/>
</dbReference>
<proteinExistence type="predicted"/>
<organism evidence="1 2">
    <name type="scientific">Pseudoalteromonas rubra</name>
    <dbReference type="NCBI Taxonomy" id="43658"/>
    <lineage>
        <taxon>Bacteria</taxon>
        <taxon>Pseudomonadati</taxon>
        <taxon>Pseudomonadota</taxon>
        <taxon>Gammaproteobacteria</taxon>
        <taxon>Alteromonadales</taxon>
        <taxon>Pseudoalteromonadaceae</taxon>
        <taxon>Pseudoalteromonas</taxon>
    </lineage>
</organism>
<dbReference type="Proteomes" id="UP000310249">
    <property type="component" value="Unassembled WGS sequence"/>
</dbReference>
<dbReference type="OrthoDB" id="6302016at2"/>
<reference evidence="1 2" key="1">
    <citation type="submission" date="2018-01" db="EMBL/GenBank/DDBJ databases">
        <authorList>
            <person name="Paulsen S."/>
            <person name="Gram L.K."/>
        </authorList>
    </citation>
    <scope>NUCLEOTIDE SEQUENCE [LARGE SCALE GENOMIC DNA]</scope>
    <source>
        <strain evidence="1 2">S2676</strain>
    </source>
</reference>
<name>A0A5S3WR00_9GAMM</name>
<sequence length="105" mass="10822">MPDIALNKAQTNSHDDFNPATVAATQSTFKVNKEAVLCVGDTLSEHSHSKDSKIPPHVGQTVTKGAPGFTIGGNAVVRVGDPSSCNALIEGGYAKFIVGNKGGET</sequence>
<protein>
    <recommendedName>
        <fullName evidence="3">PAAR domain-containing protein</fullName>
    </recommendedName>
</protein>
<dbReference type="EMBL" id="PNCI01000013">
    <property type="protein sequence ID" value="TMP30378.1"/>
    <property type="molecule type" value="Genomic_DNA"/>
</dbReference>
<evidence type="ECO:0000313" key="1">
    <source>
        <dbReference type="EMBL" id="TMP30378.1"/>
    </source>
</evidence>
<dbReference type="InterPro" id="IPR008727">
    <property type="entry name" value="PAAR_motif"/>
</dbReference>
<dbReference type="Pfam" id="PF05488">
    <property type="entry name" value="PAAR_motif"/>
    <property type="match status" value="1"/>
</dbReference>